<protein>
    <recommendedName>
        <fullName evidence="6">Polymer-forming cytoskeletal protein</fullName>
    </recommendedName>
</protein>
<feature type="region of interest" description="Disordered" evidence="1">
    <location>
        <begin position="401"/>
        <end position="469"/>
    </location>
</feature>
<feature type="signal peptide" evidence="3">
    <location>
        <begin position="1"/>
        <end position="27"/>
    </location>
</feature>
<evidence type="ECO:0000313" key="5">
    <source>
        <dbReference type="Proteomes" id="UP000696931"/>
    </source>
</evidence>
<dbReference type="GO" id="GO:0005884">
    <property type="term" value="C:actin filament"/>
    <property type="evidence" value="ECO:0007669"/>
    <property type="project" value="TreeGrafter"/>
</dbReference>
<dbReference type="GO" id="GO:0030041">
    <property type="term" value="P:actin filament polymerization"/>
    <property type="evidence" value="ECO:0007669"/>
    <property type="project" value="TreeGrafter"/>
</dbReference>
<proteinExistence type="predicted"/>
<keyword evidence="2" id="KW-1133">Transmembrane helix</keyword>
<name>A0A933W7V6_UNCEI</name>
<dbReference type="PANTHER" id="PTHR45691:SF6">
    <property type="entry name" value="PROTEIN DIAPHANOUS"/>
    <property type="match status" value="1"/>
</dbReference>
<evidence type="ECO:0000256" key="3">
    <source>
        <dbReference type="SAM" id="SignalP"/>
    </source>
</evidence>
<dbReference type="Proteomes" id="UP000696931">
    <property type="component" value="Unassembled WGS sequence"/>
</dbReference>
<reference evidence="4" key="1">
    <citation type="submission" date="2020-07" db="EMBL/GenBank/DDBJ databases">
        <title>Huge and variable diversity of episymbiotic CPR bacteria and DPANN archaea in groundwater ecosystems.</title>
        <authorList>
            <person name="He C.Y."/>
            <person name="Keren R."/>
            <person name="Whittaker M."/>
            <person name="Farag I.F."/>
            <person name="Doudna J."/>
            <person name="Cate J.H.D."/>
            <person name="Banfield J.F."/>
        </authorList>
    </citation>
    <scope>NUCLEOTIDE SEQUENCE</scope>
    <source>
        <strain evidence="4">NC_groundwater_1813_Pr3_B-0.1um_71_17</strain>
    </source>
</reference>
<evidence type="ECO:0000256" key="1">
    <source>
        <dbReference type="SAM" id="MobiDB-lite"/>
    </source>
</evidence>
<gene>
    <name evidence="4" type="ORF">HZA61_02440</name>
</gene>
<feature type="transmembrane region" description="Helical" evidence="2">
    <location>
        <begin position="292"/>
        <end position="319"/>
    </location>
</feature>
<feature type="compositionally biased region" description="Pro residues" evidence="1">
    <location>
        <begin position="415"/>
        <end position="438"/>
    </location>
</feature>
<keyword evidence="3" id="KW-0732">Signal</keyword>
<evidence type="ECO:0008006" key="6">
    <source>
        <dbReference type="Google" id="ProtNLM"/>
    </source>
</evidence>
<feature type="transmembrane region" description="Helical" evidence="2">
    <location>
        <begin position="256"/>
        <end position="286"/>
    </location>
</feature>
<sequence>MSRLRDLAKAAVLLAASLAIAASAALAQGTMTFRPVPADSVSRLEAGSTREGRIERRAEARAEKAAAAAERAAQSGDLPVSIHVGDDSIVVEAPGSIPEIPSPPDVPEPAIHESTGEIIRLGSPITVHAGQAVEGDVVSIGGSVRVEGVVKGSVTAIGGDVTLVDGARVDGDVVCMGGTLRQEPGSSISGQLVTAPRVPGARLFLPVLAAVGVGFKVIMHLVWMLFVIGIAFLVVKLAPGRTQSAVDDIRTDPGTSFLWGLLLWGLAIPALLVVSIAAALLCITIIGIPLAIAALFGLALFFAIAVVWGTITGFALLGGQVFTRFKGGEPTLLRAAIWGVVCVVGLRILSDVLHILPLFGFLGGLVTFIRFTLWAILMTLGAGALVRAEYQRRTVQSWWQQSQFNRRRSSDASDYPPPPPPAQSAAATPPPPPPPPSPSSSFAPPGSSASEPWPPPPPPPPAPPSDPIS</sequence>
<accession>A0A933W7V6</accession>
<dbReference type="PANTHER" id="PTHR45691">
    <property type="entry name" value="PROTEIN DIAPHANOUS"/>
    <property type="match status" value="1"/>
</dbReference>
<feature type="transmembrane region" description="Helical" evidence="2">
    <location>
        <begin position="203"/>
        <end position="235"/>
    </location>
</feature>
<comment type="caution">
    <text evidence="4">The sequence shown here is derived from an EMBL/GenBank/DDBJ whole genome shotgun (WGS) entry which is preliminary data.</text>
</comment>
<feature type="compositionally biased region" description="Pro residues" evidence="1">
    <location>
        <begin position="452"/>
        <end position="469"/>
    </location>
</feature>
<evidence type="ECO:0000313" key="4">
    <source>
        <dbReference type="EMBL" id="MBI5168326.1"/>
    </source>
</evidence>
<organism evidence="4 5">
    <name type="scientific">Eiseniibacteriota bacterium</name>
    <dbReference type="NCBI Taxonomy" id="2212470"/>
    <lineage>
        <taxon>Bacteria</taxon>
        <taxon>Candidatus Eiseniibacteriota</taxon>
    </lineage>
</organism>
<dbReference type="AlphaFoldDB" id="A0A933W7V6"/>
<feature type="transmembrane region" description="Helical" evidence="2">
    <location>
        <begin position="355"/>
        <end position="386"/>
    </location>
</feature>
<feature type="transmembrane region" description="Helical" evidence="2">
    <location>
        <begin position="331"/>
        <end position="349"/>
    </location>
</feature>
<feature type="chain" id="PRO_5037575831" description="Polymer-forming cytoskeletal protein" evidence="3">
    <location>
        <begin position="28"/>
        <end position="469"/>
    </location>
</feature>
<dbReference type="EMBL" id="JACRIW010000020">
    <property type="protein sequence ID" value="MBI5168326.1"/>
    <property type="molecule type" value="Genomic_DNA"/>
</dbReference>
<keyword evidence="2" id="KW-0472">Membrane</keyword>
<dbReference type="InterPro" id="IPR051412">
    <property type="entry name" value="Formin_Homology_Diaphanous_sf"/>
</dbReference>
<feature type="compositionally biased region" description="Low complexity" evidence="1">
    <location>
        <begin position="439"/>
        <end position="451"/>
    </location>
</feature>
<keyword evidence="2" id="KW-0812">Transmembrane</keyword>
<evidence type="ECO:0000256" key="2">
    <source>
        <dbReference type="SAM" id="Phobius"/>
    </source>
</evidence>